<dbReference type="InterPro" id="IPR023845">
    <property type="entry name" value="DUF3817_TM"/>
</dbReference>
<feature type="domain" description="DUF3817" evidence="8">
    <location>
        <begin position="6"/>
        <end position="94"/>
    </location>
</feature>
<evidence type="ECO:0000313" key="9">
    <source>
        <dbReference type="EMBL" id="RNL85534.1"/>
    </source>
</evidence>
<feature type="region of interest" description="Disordered" evidence="6">
    <location>
        <begin position="97"/>
        <end position="119"/>
    </location>
</feature>
<feature type="transmembrane region" description="Helical" evidence="7">
    <location>
        <begin position="45"/>
        <end position="63"/>
    </location>
</feature>
<keyword evidence="5 7" id="KW-0472">Membrane</keyword>
<evidence type="ECO:0000259" key="8">
    <source>
        <dbReference type="Pfam" id="PF12823"/>
    </source>
</evidence>
<evidence type="ECO:0000256" key="7">
    <source>
        <dbReference type="SAM" id="Phobius"/>
    </source>
</evidence>
<dbReference type="RefSeq" id="WP_123200791.1">
    <property type="nucleotide sequence ID" value="NZ_RJMB01000006.1"/>
</dbReference>
<keyword evidence="2" id="KW-1003">Cell membrane</keyword>
<dbReference type="Proteomes" id="UP000269198">
    <property type="component" value="Unassembled WGS sequence"/>
</dbReference>
<accession>A0A3N0ECG6</accession>
<keyword evidence="3 7" id="KW-0812">Transmembrane</keyword>
<evidence type="ECO:0000256" key="5">
    <source>
        <dbReference type="ARBA" id="ARBA00023136"/>
    </source>
</evidence>
<dbReference type="EMBL" id="RJMB01000006">
    <property type="protein sequence ID" value="RNL85534.1"/>
    <property type="molecule type" value="Genomic_DNA"/>
</dbReference>
<proteinExistence type="predicted"/>
<protein>
    <submittedName>
        <fullName evidence="9">DUF3817 domain-containing protein</fullName>
    </submittedName>
</protein>
<gene>
    <name evidence="9" type="ORF">EFW17_08650</name>
</gene>
<dbReference type="PANTHER" id="PTHR40077">
    <property type="entry name" value="MEMBRANE PROTEIN-RELATED"/>
    <property type="match status" value="1"/>
</dbReference>
<evidence type="ECO:0000256" key="3">
    <source>
        <dbReference type="ARBA" id="ARBA00022692"/>
    </source>
</evidence>
<organism evidence="9 10">
    <name type="scientific">Halostreptopolyspora alba</name>
    <dbReference type="NCBI Taxonomy" id="2487137"/>
    <lineage>
        <taxon>Bacteria</taxon>
        <taxon>Bacillati</taxon>
        <taxon>Actinomycetota</taxon>
        <taxon>Actinomycetes</taxon>
        <taxon>Streptosporangiales</taxon>
        <taxon>Nocardiopsidaceae</taxon>
        <taxon>Halostreptopolyspora</taxon>
    </lineage>
</organism>
<comment type="caution">
    <text evidence="9">The sequence shown here is derived from an EMBL/GenBank/DDBJ whole genome shotgun (WGS) entry which is preliminary data.</text>
</comment>
<dbReference type="OrthoDB" id="3396203at2"/>
<evidence type="ECO:0000256" key="6">
    <source>
        <dbReference type="SAM" id="MobiDB-lite"/>
    </source>
</evidence>
<sequence>MATRVLRAFRTIAAVEAVTWAGLLAGMFVKYVVGHNEIGVQVFGPLHGAAFLGYVAMVLVAWRVLGWDWWTTVLGLLASVPPLTTVVFERWASRTGRIHPADRDGPSGGEARRTEPSLG</sequence>
<comment type="subcellular location">
    <subcellularLocation>
        <location evidence="1">Cell membrane</location>
        <topology evidence="1">Multi-pass membrane protein</topology>
    </subcellularLocation>
</comment>
<feature type="compositionally biased region" description="Basic and acidic residues" evidence="6">
    <location>
        <begin position="99"/>
        <end position="119"/>
    </location>
</feature>
<evidence type="ECO:0000256" key="1">
    <source>
        <dbReference type="ARBA" id="ARBA00004651"/>
    </source>
</evidence>
<evidence type="ECO:0000256" key="4">
    <source>
        <dbReference type="ARBA" id="ARBA00022989"/>
    </source>
</evidence>
<evidence type="ECO:0000256" key="2">
    <source>
        <dbReference type="ARBA" id="ARBA00022475"/>
    </source>
</evidence>
<reference evidence="9 10" key="1">
    <citation type="submission" date="2018-11" db="EMBL/GenBank/DDBJ databases">
        <title>The genome draft of YIM 96095.</title>
        <authorList>
            <person name="Tang S.-K."/>
            <person name="Chunyu W.-X."/>
            <person name="Feng Y.-Z."/>
        </authorList>
    </citation>
    <scope>NUCLEOTIDE SEQUENCE [LARGE SCALE GENOMIC DNA]</scope>
    <source>
        <strain evidence="9 10">YIM 96095</strain>
    </source>
</reference>
<evidence type="ECO:0000313" key="10">
    <source>
        <dbReference type="Proteomes" id="UP000269198"/>
    </source>
</evidence>
<keyword evidence="10" id="KW-1185">Reference proteome</keyword>
<dbReference type="AlphaFoldDB" id="A0A3N0ECG6"/>
<feature type="transmembrane region" description="Helical" evidence="7">
    <location>
        <begin position="12"/>
        <end position="33"/>
    </location>
</feature>
<dbReference type="GO" id="GO:0005886">
    <property type="term" value="C:plasma membrane"/>
    <property type="evidence" value="ECO:0007669"/>
    <property type="project" value="UniProtKB-SubCell"/>
</dbReference>
<dbReference type="Pfam" id="PF12823">
    <property type="entry name" value="DUF3817"/>
    <property type="match status" value="1"/>
</dbReference>
<dbReference type="PANTHER" id="PTHR40077:SF1">
    <property type="entry name" value="MEMBRANE PROTEIN"/>
    <property type="match status" value="1"/>
</dbReference>
<dbReference type="NCBIfam" id="TIGR03954">
    <property type="entry name" value="integ_memb_HG"/>
    <property type="match status" value="1"/>
</dbReference>
<keyword evidence="4 7" id="KW-1133">Transmembrane helix</keyword>
<name>A0A3N0ECG6_9ACTN</name>